<dbReference type="InterPro" id="IPR011990">
    <property type="entry name" value="TPR-like_helical_dom_sf"/>
</dbReference>
<dbReference type="EMBL" id="CP009889">
    <property type="protein sequence ID" value="AIY67145.1"/>
    <property type="molecule type" value="Genomic_DNA"/>
</dbReference>
<evidence type="ECO:0000256" key="2">
    <source>
        <dbReference type="SAM" id="SignalP"/>
    </source>
</evidence>
<dbReference type="OrthoDB" id="6382271at2"/>
<protein>
    <submittedName>
        <fullName evidence="3">Uncharacterized protein</fullName>
    </submittedName>
</protein>
<dbReference type="STRING" id="1348114.OM33_18960"/>
<accession>A0A0A7EKF9</accession>
<evidence type="ECO:0000313" key="3">
    <source>
        <dbReference type="EMBL" id="AIY67145.1"/>
    </source>
</evidence>
<dbReference type="PROSITE" id="PS50005">
    <property type="entry name" value="TPR"/>
    <property type="match status" value="1"/>
</dbReference>
<keyword evidence="4" id="KW-1185">Reference proteome</keyword>
<evidence type="ECO:0000313" key="4">
    <source>
        <dbReference type="Proteomes" id="UP000030341"/>
    </source>
</evidence>
<dbReference type="KEGG" id="pseo:OM33_18960"/>
<dbReference type="Proteomes" id="UP000030341">
    <property type="component" value="Chromosome 2"/>
</dbReference>
<proteinExistence type="predicted"/>
<keyword evidence="2" id="KW-0732">Signal</keyword>
<gene>
    <name evidence="3" type="ORF">OM33_18960</name>
</gene>
<dbReference type="SUPFAM" id="SSF48452">
    <property type="entry name" value="TPR-like"/>
    <property type="match status" value="1"/>
</dbReference>
<feature type="chain" id="PRO_5002028050" evidence="2">
    <location>
        <begin position="26"/>
        <end position="234"/>
    </location>
</feature>
<dbReference type="InterPro" id="IPR019734">
    <property type="entry name" value="TPR_rpt"/>
</dbReference>
<dbReference type="AlphaFoldDB" id="A0A0A7EKF9"/>
<evidence type="ECO:0000256" key="1">
    <source>
        <dbReference type="PROSITE-ProRule" id="PRU00339"/>
    </source>
</evidence>
<sequence length="234" mass="25815">MYLFTKKLSVLLISATAFTSNYVLAAQDNVDQIERASQQNDIDSLLQLKQTSQGFDKALASYRLAIAKNITGDTSEALTLLDEAQSLLTTETNSADQSETNALLAQVYGYRISIKPVSGFYYGIKSTNALNTAFEINQDNPRAHLIKGIAAYNTPVLFGGSKQQALSALNNAIQHYQIDENVDYQWGQAEAFVWRGLTHLALNDTQSALADWHTSLQLAPDYAWPAMLINSNQN</sequence>
<dbReference type="SMART" id="SM00028">
    <property type="entry name" value="TPR"/>
    <property type="match status" value="2"/>
</dbReference>
<feature type="signal peptide" evidence="2">
    <location>
        <begin position="1"/>
        <end position="25"/>
    </location>
</feature>
<reference evidence="3 4" key="1">
    <citation type="submission" date="2014-11" db="EMBL/GenBank/DDBJ databases">
        <title>Complete Genome Sequence of Pseudoalteromonas sp. Strain OCN003 Isolated from Kaneohe Bay, Oahu, Hawaii.</title>
        <authorList>
            <person name="Beurmann S."/>
            <person name="Videau P."/>
            <person name="Ushijima B."/>
            <person name="Smith A.M."/>
            <person name="Aeby G.S."/>
            <person name="Callahan S.M."/>
            <person name="Belcaid M."/>
        </authorList>
    </citation>
    <scope>NUCLEOTIDE SEQUENCE [LARGE SCALE GENOMIC DNA]</scope>
    <source>
        <strain evidence="3 4">OCN003</strain>
    </source>
</reference>
<dbReference type="Gene3D" id="1.25.40.10">
    <property type="entry name" value="Tetratricopeptide repeat domain"/>
    <property type="match status" value="1"/>
</dbReference>
<keyword evidence="1" id="KW-0802">TPR repeat</keyword>
<name>A0A0A7EKF9_9GAMM</name>
<feature type="repeat" description="TPR" evidence="1">
    <location>
        <begin position="189"/>
        <end position="222"/>
    </location>
</feature>
<dbReference type="HOGENOM" id="CLU_1184398_0_0_6"/>
<dbReference type="eggNOG" id="COG0457">
    <property type="taxonomic scope" value="Bacteria"/>
</dbReference>
<organism evidence="3 4">
    <name type="scientific">Pseudoalteromonas piratica</name>
    <dbReference type="NCBI Taxonomy" id="1348114"/>
    <lineage>
        <taxon>Bacteria</taxon>
        <taxon>Pseudomonadati</taxon>
        <taxon>Pseudomonadota</taxon>
        <taxon>Gammaproteobacteria</taxon>
        <taxon>Alteromonadales</taxon>
        <taxon>Pseudoalteromonadaceae</taxon>
        <taxon>Pseudoalteromonas</taxon>
    </lineage>
</organism>
<dbReference type="RefSeq" id="WP_040135942.1">
    <property type="nucleotide sequence ID" value="NZ_CP009889.1"/>
</dbReference>